<sequence length="389" mass="40407">MTSARPLAPPPVSLADYRPGDFAFAAPGRTLLARDPVREVVLPPGEPESGLRERLAEAFAAAGAQSAPIAVGALPFDPGAPARLAVPRTAVAGPPERARVPPGPLPRIRERREEPAAHEYARGVALAVDRIARTGLRKVVLARTLRLEADRPVDPGLLLRRLAGPDPRGYLFAVDVPAAGPRTTLVGASPELLVAKRGRTVSCHPLAGSAPRHADPGVDRERARSLAASAKDRREHAFVVAAVADALRPLCAALEVPARPALTATATMWHLGTRITGELADPGVSSLALARALHPTPAVCGTPAEEARRAIGELEPFDRGHYAGAVGWCGADGDGEWAVALRCAEVAGGQVRLFAGAGIVADSRPAAELAETEAKFRTVLAALAAAPAE</sequence>
<evidence type="ECO:0000256" key="1">
    <source>
        <dbReference type="ARBA" id="ARBA00000799"/>
    </source>
</evidence>
<dbReference type="PANTHER" id="PTHR42839:SF2">
    <property type="entry name" value="ISOCHORISMATE SYNTHASE ENTC"/>
    <property type="match status" value="1"/>
</dbReference>
<accession>A0ABY4L292</accession>
<dbReference type="InterPro" id="IPR015890">
    <property type="entry name" value="Chorismate_C"/>
</dbReference>
<dbReference type="RefSeq" id="WP_248592604.1">
    <property type="nucleotide sequence ID" value="NZ_BAABEB010000012.1"/>
</dbReference>
<reference evidence="8 9" key="1">
    <citation type="submission" date="2020-04" db="EMBL/GenBank/DDBJ databases">
        <title>Thermobifida alba genome sequencing and assembly.</title>
        <authorList>
            <person name="Luzics S."/>
            <person name="Horvath B."/>
            <person name="Nagy I."/>
            <person name="Toth A."/>
            <person name="Nagy I."/>
            <person name="Kukolya J."/>
        </authorList>
    </citation>
    <scope>NUCLEOTIDE SEQUENCE [LARGE SCALE GENOMIC DNA]</scope>
    <source>
        <strain evidence="8 9">DSM 43795</strain>
    </source>
</reference>
<evidence type="ECO:0000259" key="7">
    <source>
        <dbReference type="Pfam" id="PF00425"/>
    </source>
</evidence>
<keyword evidence="9" id="KW-1185">Reference proteome</keyword>
<evidence type="ECO:0000256" key="4">
    <source>
        <dbReference type="ARBA" id="ARBA00023235"/>
    </source>
</evidence>
<dbReference type="NCBIfam" id="TIGR00543">
    <property type="entry name" value="isochor_syn"/>
    <property type="match status" value="1"/>
</dbReference>
<dbReference type="GO" id="GO:0008909">
    <property type="term" value="F:isochorismate synthase activity"/>
    <property type="evidence" value="ECO:0007669"/>
    <property type="project" value="UniProtKB-EC"/>
</dbReference>
<dbReference type="PANTHER" id="PTHR42839">
    <property type="entry name" value="ISOCHORISMATE SYNTHASE ENTC"/>
    <property type="match status" value="1"/>
</dbReference>
<organism evidence="8 9">
    <name type="scientific">Thermobifida alba</name>
    <name type="common">Thermomonospora alba</name>
    <dbReference type="NCBI Taxonomy" id="53522"/>
    <lineage>
        <taxon>Bacteria</taxon>
        <taxon>Bacillati</taxon>
        <taxon>Actinomycetota</taxon>
        <taxon>Actinomycetes</taxon>
        <taxon>Streptosporangiales</taxon>
        <taxon>Nocardiopsidaceae</taxon>
        <taxon>Thermobifida</taxon>
    </lineage>
</organism>
<dbReference type="Gene3D" id="3.60.120.10">
    <property type="entry name" value="Anthranilate synthase"/>
    <property type="match status" value="1"/>
</dbReference>
<dbReference type="Pfam" id="PF00425">
    <property type="entry name" value="Chorismate_bind"/>
    <property type="match status" value="1"/>
</dbReference>
<gene>
    <name evidence="8" type="ORF">FOF52_04685</name>
</gene>
<dbReference type="Proteomes" id="UP000832041">
    <property type="component" value="Chromosome"/>
</dbReference>
<feature type="region of interest" description="Disordered" evidence="6">
    <location>
        <begin position="88"/>
        <end position="107"/>
    </location>
</feature>
<evidence type="ECO:0000256" key="3">
    <source>
        <dbReference type="ARBA" id="ARBA00012824"/>
    </source>
</evidence>
<dbReference type="InterPro" id="IPR004561">
    <property type="entry name" value="IsoChor_synthase"/>
</dbReference>
<evidence type="ECO:0000313" key="8">
    <source>
        <dbReference type="EMBL" id="UPT20345.1"/>
    </source>
</evidence>
<dbReference type="EC" id="5.4.4.2" evidence="3"/>
<proteinExistence type="inferred from homology"/>
<evidence type="ECO:0000313" key="9">
    <source>
        <dbReference type="Proteomes" id="UP000832041"/>
    </source>
</evidence>
<protein>
    <recommendedName>
        <fullName evidence="3">isochorismate synthase</fullName>
        <ecNumber evidence="3">5.4.4.2</ecNumber>
    </recommendedName>
    <alternativeName>
        <fullName evidence="5">Isochorismate mutase</fullName>
    </alternativeName>
</protein>
<evidence type="ECO:0000256" key="5">
    <source>
        <dbReference type="ARBA" id="ARBA00041564"/>
    </source>
</evidence>
<keyword evidence="4 8" id="KW-0413">Isomerase</keyword>
<comment type="similarity">
    <text evidence="2">Belongs to the isochorismate synthase family.</text>
</comment>
<dbReference type="SUPFAM" id="SSF56322">
    <property type="entry name" value="ADC synthase"/>
    <property type="match status" value="1"/>
</dbReference>
<evidence type="ECO:0000256" key="2">
    <source>
        <dbReference type="ARBA" id="ARBA00005297"/>
    </source>
</evidence>
<feature type="domain" description="Chorismate-utilising enzyme C-terminal" evidence="7">
    <location>
        <begin position="118"/>
        <end position="375"/>
    </location>
</feature>
<comment type="catalytic activity">
    <reaction evidence="1">
        <text>chorismate = isochorismate</text>
        <dbReference type="Rhea" id="RHEA:18985"/>
        <dbReference type="ChEBI" id="CHEBI:29748"/>
        <dbReference type="ChEBI" id="CHEBI:29780"/>
        <dbReference type="EC" id="5.4.4.2"/>
    </reaction>
</comment>
<dbReference type="EMBL" id="CP051627">
    <property type="protein sequence ID" value="UPT20345.1"/>
    <property type="molecule type" value="Genomic_DNA"/>
</dbReference>
<name>A0ABY4L292_THEAE</name>
<evidence type="ECO:0000256" key="6">
    <source>
        <dbReference type="SAM" id="MobiDB-lite"/>
    </source>
</evidence>
<dbReference type="InterPro" id="IPR005801">
    <property type="entry name" value="ADC_synthase"/>
</dbReference>